<feature type="compositionally biased region" description="Polar residues" evidence="1">
    <location>
        <begin position="671"/>
        <end position="700"/>
    </location>
</feature>
<dbReference type="SUPFAM" id="SSF57756">
    <property type="entry name" value="Retrovirus zinc finger-like domains"/>
    <property type="match status" value="1"/>
</dbReference>
<dbReference type="GO" id="GO:0003676">
    <property type="term" value="F:nucleic acid binding"/>
    <property type="evidence" value="ECO:0007669"/>
    <property type="project" value="InterPro"/>
</dbReference>
<dbReference type="PANTHER" id="PTHR33170:SF34">
    <property type="entry name" value="OS05G0102200 PROTEIN"/>
    <property type="match status" value="1"/>
</dbReference>
<evidence type="ECO:0000256" key="1">
    <source>
        <dbReference type="SAM" id="MobiDB-lite"/>
    </source>
</evidence>
<evidence type="ECO:0000313" key="3">
    <source>
        <dbReference type="Proteomes" id="UP001231189"/>
    </source>
</evidence>
<accession>A0AAD8SWP5</accession>
<dbReference type="EMBL" id="JAUUTY010000003">
    <property type="protein sequence ID" value="KAK1665487.1"/>
    <property type="molecule type" value="Genomic_DNA"/>
</dbReference>
<comment type="caution">
    <text evidence="2">The sequence shown here is derived from an EMBL/GenBank/DDBJ whole genome shotgun (WGS) entry which is preliminary data.</text>
</comment>
<dbReference type="InterPro" id="IPR036875">
    <property type="entry name" value="Znf_CCHC_sf"/>
</dbReference>
<organism evidence="2 3">
    <name type="scientific">Lolium multiflorum</name>
    <name type="common">Italian ryegrass</name>
    <name type="synonym">Lolium perenne subsp. multiflorum</name>
    <dbReference type="NCBI Taxonomy" id="4521"/>
    <lineage>
        <taxon>Eukaryota</taxon>
        <taxon>Viridiplantae</taxon>
        <taxon>Streptophyta</taxon>
        <taxon>Embryophyta</taxon>
        <taxon>Tracheophyta</taxon>
        <taxon>Spermatophyta</taxon>
        <taxon>Magnoliopsida</taxon>
        <taxon>Liliopsida</taxon>
        <taxon>Poales</taxon>
        <taxon>Poaceae</taxon>
        <taxon>BOP clade</taxon>
        <taxon>Pooideae</taxon>
        <taxon>Poodae</taxon>
        <taxon>Poeae</taxon>
        <taxon>Poeae Chloroplast Group 2 (Poeae type)</taxon>
        <taxon>Loliodinae</taxon>
        <taxon>Loliinae</taxon>
        <taxon>Lolium</taxon>
    </lineage>
</organism>
<feature type="region of interest" description="Disordered" evidence="1">
    <location>
        <begin position="657"/>
        <end position="740"/>
    </location>
</feature>
<keyword evidence="3" id="KW-1185">Reference proteome</keyword>
<dbReference type="Proteomes" id="UP001231189">
    <property type="component" value="Unassembled WGS sequence"/>
</dbReference>
<dbReference type="GO" id="GO:0008270">
    <property type="term" value="F:zinc ion binding"/>
    <property type="evidence" value="ECO:0007669"/>
    <property type="project" value="InterPro"/>
</dbReference>
<feature type="compositionally biased region" description="Basic and acidic residues" evidence="1">
    <location>
        <begin position="660"/>
        <end position="670"/>
    </location>
</feature>
<dbReference type="AlphaFoldDB" id="A0AAD8SWP5"/>
<proteinExistence type="predicted"/>
<sequence length="902" mass="102010">MATEPRKPIVSFRTKRVALRQQANETLELYDHGHHDEALAGAADLVENNKGVSLVHKLIGILYQKQAARLDSHVLAKSFRDKACSAFSEAALLAPKCLLTAVEHAKALADCEKYEEARAELIRAKDVAVPVDPGPSYVGYENEKFNINATSYSDRLATARKKADSALERVEMQVEHRNMLSKAKEFWHNYPNKDSLETVSLQELCEYLVQVIPDQTHSKYFSKSLHDACAFVKEHNQWGFFVWEEREFMDISLLRQYLHTTHEELSSNLEAVVEAKMLGLAQEDAESFSGSMKFTQDDQQRNILHLPSVEFMLEAMKVYPSAKLPLESDIKSKKHSEAVQIFDRIINDIKGFPADMEHAKVQEQTQSSLVKFLQACYFDYHEVLLPLATKFQWPYVLQDKLKQCMSDATAIQNYKEPSSFLLCSKCWKSGHGIKDCDICIVCDSRLHTVAHCPVTKEAKPLAHLVGYGTPGQEFFVANEPGSRHVKALISVEAGKLTVDQLVGEFFSQFDWGWEWSAKQLRQNSFIMKFPDFGKVDELSKSTLLLAKSGAVIKVSKWASEPVPKAKLHRVWIIVHGVPEPRKHHKSLCAIGSMVGAVKEVDMEALEESDLVRIMVDVKDPKKIPQSKEYGVPPYLYDLYFFVESVVTTGGQYEEGYTGFGDDHNSQDNRSYHTGSGNDASHQLTGPSGSTEIGHSDTLAQSAGKETVIRTRHGTTTEPMRRALSRLDFPGTSKGPVENDAEEARKLQIQADYELAIRLQKKSEGRPRRSQDAAFDADAIHENWEVEDEATTEQINKLIGMDGKLAVLLQDQIYQDGDSKPKVVLQEKKSLQTSGKGTCDRRVPKKDIKDHFNEKHEQPDISYECEVCKTRARTSMDIRKHYHFVHTLPADWWPSYIPDMALW</sequence>
<gene>
    <name evidence="2" type="ORF">QYE76_053646</name>
</gene>
<dbReference type="PANTHER" id="PTHR33170">
    <property type="entry name" value="DUF4283 DOMAIN-CONTAINING PROTEIN-RELATED"/>
    <property type="match status" value="1"/>
</dbReference>
<reference evidence="2" key="1">
    <citation type="submission" date="2023-07" db="EMBL/GenBank/DDBJ databases">
        <title>A chromosome-level genome assembly of Lolium multiflorum.</title>
        <authorList>
            <person name="Chen Y."/>
            <person name="Copetti D."/>
            <person name="Kolliker R."/>
            <person name="Studer B."/>
        </authorList>
    </citation>
    <scope>NUCLEOTIDE SEQUENCE</scope>
    <source>
        <strain evidence="2">02402/16</strain>
        <tissue evidence="2">Leaf</tissue>
    </source>
</reference>
<protein>
    <submittedName>
        <fullName evidence="2">Uncharacterized protein</fullName>
    </submittedName>
</protein>
<name>A0AAD8SWP5_LOLMU</name>
<evidence type="ECO:0000313" key="2">
    <source>
        <dbReference type="EMBL" id="KAK1665487.1"/>
    </source>
</evidence>